<proteinExistence type="predicted"/>
<dbReference type="InterPro" id="IPR023707">
    <property type="entry name" value="OM_assembly_BamA"/>
</dbReference>
<sequence length="844" mass="95891">MRFRSLLLVLAILLWVVPAEAQVPNGGLQSSPGAQASTFIIDNIRVEGVEDQQTQTFISQTSGLARGMEVQMPAGQRIADAIRSIYDLQLFSDVRIYRESTTGRNVDLVIEVTPEPRLGRYNFTGIKGRHEDDLREKITLLSGRPVRPSDTERAKQQIKAFYAEKGYLRTEVDIEKTTTADNRVNLTFKVDRREKVEVETIDFVGNEMFDDGDLRGAMDETKENRWWRFWKGEKFKENAYEDDLESVVDYYNARGYYDARIVSDSVYYSSEDGIGIRVEVQEGQKYYVRNIDWEGNTIFPDRTLTERLGLEEDEPWNGKRLEENLLGNREGSDVMGLYMDQGYMRANIQPTVRVVGDDSLDITFDVREGEIYNFGDIQITGNNKTKSHVIRRELYTVPGQRFSRSAIQESIRRLMQLKYFSQESLAAGPDVRVDEQDKQANLTYNVEEVGSDQVELSGTYGRQLGLILQLGFQFNNFSIQNLFNGDAWRPLPTGDGQKLGVNVRTNGTFYQSYSLSFTEPWFRGRPTPLGGSISYSRFSNTPSQFRFQQQDRTEVGDGRFTRVSGSVFYERRLGWPDDKFSTGTTLGFQLYNNVQRYRSSTDPSAEPVNRGLISSVPPGRNQLVTIRQSLTRNSQDNPLFPRSGSKMELSLEVAPPIGDLQQYHKWRLNTRWNLPMGNKFSLGIGTDFGYIGSLTGEDVGFERFEVGGTPFDYSGYNYGTDPVFVRGFPARVIGPRANDGQIPIGGTVLNKYTAEFRWKAVESQQLQAQPYLFADAANTWIGFDSYNPSELYRAAGVGLKIFLPIVGMIEVNYGYNFDSYVPLEANDDGVSDWTFQFSLGRGFN</sequence>
<evidence type="ECO:0000256" key="1">
    <source>
        <dbReference type="ARBA" id="ARBA00004370"/>
    </source>
</evidence>
<reference evidence="11 12" key="1">
    <citation type="submission" date="2017-10" db="EMBL/GenBank/DDBJ databases">
        <title>Draft genome of Longibacter Salinarum.</title>
        <authorList>
            <person name="Goh K.M."/>
            <person name="Shamsir M.S."/>
            <person name="Lim S.W."/>
        </authorList>
    </citation>
    <scope>NUCLEOTIDE SEQUENCE [LARGE SCALE GENOMIC DNA]</scope>
    <source>
        <strain evidence="11 12">KCTC 52045</strain>
    </source>
</reference>
<feature type="chain" id="PRO_5013083277" description="Outer membrane protein assembly factor BamA" evidence="9">
    <location>
        <begin position="22"/>
        <end position="844"/>
    </location>
</feature>
<dbReference type="Pfam" id="PF07244">
    <property type="entry name" value="POTRA"/>
    <property type="match status" value="4"/>
</dbReference>
<keyword evidence="5" id="KW-0677">Repeat</keyword>
<dbReference type="Gene3D" id="3.10.20.310">
    <property type="entry name" value="membrane protein fhac"/>
    <property type="match status" value="5"/>
</dbReference>
<organism evidence="11 12">
    <name type="scientific">Longibacter salinarum</name>
    <dbReference type="NCBI Taxonomy" id="1850348"/>
    <lineage>
        <taxon>Bacteria</taxon>
        <taxon>Pseudomonadati</taxon>
        <taxon>Rhodothermota</taxon>
        <taxon>Rhodothermia</taxon>
        <taxon>Rhodothermales</taxon>
        <taxon>Salisaetaceae</taxon>
        <taxon>Longibacter</taxon>
    </lineage>
</organism>
<gene>
    <name evidence="11" type="primary">bamA</name>
    <name evidence="11" type="ORF">CRI94_12355</name>
</gene>
<dbReference type="GO" id="GO:0009279">
    <property type="term" value="C:cell outer membrane"/>
    <property type="evidence" value="ECO:0007669"/>
    <property type="project" value="UniProtKB-UniRule"/>
</dbReference>
<evidence type="ECO:0000256" key="9">
    <source>
        <dbReference type="SAM" id="SignalP"/>
    </source>
</evidence>
<evidence type="ECO:0000256" key="8">
    <source>
        <dbReference type="NCBIfam" id="TIGR03303"/>
    </source>
</evidence>
<evidence type="ECO:0000256" key="2">
    <source>
        <dbReference type="ARBA" id="ARBA00022452"/>
    </source>
</evidence>
<evidence type="ECO:0000313" key="11">
    <source>
        <dbReference type="EMBL" id="PEN12798.1"/>
    </source>
</evidence>
<dbReference type="Pfam" id="PF01103">
    <property type="entry name" value="Omp85"/>
    <property type="match status" value="1"/>
</dbReference>
<keyword evidence="12" id="KW-1185">Reference proteome</keyword>
<feature type="domain" description="POTRA" evidence="10">
    <location>
        <begin position="196"/>
        <end position="283"/>
    </location>
</feature>
<dbReference type="InterPro" id="IPR034746">
    <property type="entry name" value="POTRA"/>
</dbReference>
<dbReference type="Proteomes" id="UP000220102">
    <property type="component" value="Unassembled WGS sequence"/>
</dbReference>
<dbReference type="RefSeq" id="WP_098076174.1">
    <property type="nucleotide sequence ID" value="NZ_PDEQ01000006.1"/>
</dbReference>
<dbReference type="PANTHER" id="PTHR12815:SF47">
    <property type="entry name" value="TRANSLOCATION AND ASSEMBLY MODULE SUBUNIT TAMA"/>
    <property type="match status" value="1"/>
</dbReference>
<keyword evidence="2" id="KW-1134">Transmembrane beta strand</keyword>
<dbReference type="PIRSF" id="PIRSF006076">
    <property type="entry name" value="OM_assembly_OMP85"/>
    <property type="match status" value="1"/>
</dbReference>
<evidence type="ECO:0000256" key="3">
    <source>
        <dbReference type="ARBA" id="ARBA00022692"/>
    </source>
</evidence>
<dbReference type="PANTHER" id="PTHR12815">
    <property type="entry name" value="SORTING AND ASSEMBLY MACHINERY SAMM50 PROTEIN FAMILY MEMBER"/>
    <property type="match status" value="1"/>
</dbReference>
<accession>A0A2A8CWN0</accession>
<protein>
    <recommendedName>
        <fullName evidence="8">Outer membrane protein assembly factor BamA</fullName>
    </recommendedName>
</protein>
<keyword evidence="4 9" id="KW-0732">Signal</keyword>
<dbReference type="PROSITE" id="PS51779">
    <property type="entry name" value="POTRA"/>
    <property type="match status" value="2"/>
</dbReference>
<evidence type="ECO:0000259" key="10">
    <source>
        <dbReference type="PROSITE" id="PS51779"/>
    </source>
</evidence>
<dbReference type="OrthoDB" id="9802086at2"/>
<evidence type="ECO:0000256" key="5">
    <source>
        <dbReference type="ARBA" id="ARBA00022737"/>
    </source>
</evidence>
<keyword evidence="6" id="KW-0472">Membrane</keyword>
<feature type="signal peptide" evidence="9">
    <location>
        <begin position="1"/>
        <end position="21"/>
    </location>
</feature>
<comment type="caution">
    <text evidence="11">The sequence shown here is derived from an EMBL/GenBank/DDBJ whole genome shotgun (WGS) entry which is preliminary data.</text>
</comment>
<dbReference type="Gene3D" id="2.40.160.50">
    <property type="entry name" value="membrane protein fhac: a member of the omp85/tpsb transporter family"/>
    <property type="match status" value="1"/>
</dbReference>
<dbReference type="InterPro" id="IPR000184">
    <property type="entry name" value="Bac_surfAg_D15"/>
</dbReference>
<dbReference type="EMBL" id="PDEQ01000006">
    <property type="protein sequence ID" value="PEN12798.1"/>
    <property type="molecule type" value="Genomic_DNA"/>
</dbReference>
<dbReference type="InterPro" id="IPR010827">
    <property type="entry name" value="BamA/TamA_POTRA"/>
</dbReference>
<evidence type="ECO:0000256" key="7">
    <source>
        <dbReference type="ARBA" id="ARBA00023237"/>
    </source>
</evidence>
<evidence type="ECO:0000313" key="12">
    <source>
        <dbReference type="Proteomes" id="UP000220102"/>
    </source>
</evidence>
<keyword evidence="7" id="KW-0998">Cell outer membrane</keyword>
<name>A0A2A8CWN0_9BACT</name>
<keyword evidence="3" id="KW-0812">Transmembrane</keyword>
<dbReference type="AlphaFoldDB" id="A0A2A8CWN0"/>
<dbReference type="NCBIfam" id="TIGR03303">
    <property type="entry name" value="OM_YaeT"/>
    <property type="match status" value="1"/>
</dbReference>
<feature type="domain" description="POTRA" evidence="10">
    <location>
        <begin position="286"/>
        <end position="369"/>
    </location>
</feature>
<evidence type="ECO:0000256" key="4">
    <source>
        <dbReference type="ARBA" id="ARBA00022729"/>
    </source>
</evidence>
<dbReference type="InterPro" id="IPR039910">
    <property type="entry name" value="D15-like"/>
</dbReference>
<dbReference type="GO" id="GO:0071709">
    <property type="term" value="P:membrane assembly"/>
    <property type="evidence" value="ECO:0007669"/>
    <property type="project" value="InterPro"/>
</dbReference>
<comment type="subcellular location">
    <subcellularLocation>
        <location evidence="1">Membrane</location>
    </subcellularLocation>
</comment>
<evidence type="ECO:0000256" key="6">
    <source>
        <dbReference type="ARBA" id="ARBA00023136"/>
    </source>
</evidence>